<evidence type="ECO:0000313" key="2">
    <source>
        <dbReference type="EMBL" id="KNB54019.1"/>
    </source>
</evidence>
<gene>
    <name evidence="2" type="ORF">AC230_05585</name>
</gene>
<keyword evidence="1" id="KW-0472">Membrane</keyword>
<keyword evidence="1" id="KW-1133">Transmembrane helix</keyword>
<evidence type="ECO:0000256" key="1">
    <source>
        <dbReference type="SAM" id="Phobius"/>
    </source>
</evidence>
<feature type="transmembrane region" description="Helical" evidence="1">
    <location>
        <begin position="53"/>
        <end position="73"/>
    </location>
</feature>
<comment type="caution">
    <text evidence="2">The sequence shown here is derived from an EMBL/GenBank/DDBJ whole genome shotgun (WGS) entry which is preliminary data.</text>
</comment>
<dbReference type="PATRIC" id="fig|1678637.3.peg.1211"/>
<accession>A0A0K9XKV3</accession>
<feature type="transmembrane region" description="Helical" evidence="1">
    <location>
        <begin position="80"/>
        <end position="102"/>
    </location>
</feature>
<dbReference type="AlphaFoldDB" id="A0A0K9XKV3"/>
<evidence type="ECO:0000313" key="3">
    <source>
        <dbReference type="Proteomes" id="UP000037288"/>
    </source>
</evidence>
<name>A0A0K9XKV3_9ACTN</name>
<dbReference type="EMBL" id="LFXA01000002">
    <property type="protein sequence ID" value="KNB54019.1"/>
    <property type="molecule type" value="Genomic_DNA"/>
</dbReference>
<keyword evidence="1" id="KW-0812">Transmembrane</keyword>
<sequence>MGGIRRRACLLLLMLYGAYTGFWAYVAPRSWYDGFPGFGRSWLPPLGPYNEHFASDIGAAYLAFAALSALALRRVRDHRLVAATGAAWLVFNVLHLVCHLRMLRVYGPLDRTLTVLALVVFAAASAVLALPRRRPV</sequence>
<reference evidence="3" key="1">
    <citation type="submission" date="2015-07" db="EMBL/GenBank/DDBJ databases">
        <title>Draft genome sequence of Streptomyces sp. CMAA 1322, a bacterium isolated from Caatinga biome, from dry forest semiarid of Brazil.</title>
        <authorList>
            <person name="Santos S.N."/>
            <person name="Gacesa R."/>
            <person name="Taketani R.G."/>
            <person name="Long P.F."/>
            <person name="Melo I.S."/>
        </authorList>
    </citation>
    <scope>NUCLEOTIDE SEQUENCE [LARGE SCALE GENOMIC DNA]</scope>
    <source>
        <strain evidence="3">CMAA 1322</strain>
    </source>
</reference>
<feature type="transmembrane region" description="Helical" evidence="1">
    <location>
        <begin position="114"/>
        <end position="131"/>
    </location>
</feature>
<proteinExistence type="predicted"/>
<keyword evidence="3" id="KW-1185">Reference proteome</keyword>
<organism evidence="2 3">
    <name type="scientific">Streptomyces caatingaensis</name>
    <dbReference type="NCBI Taxonomy" id="1678637"/>
    <lineage>
        <taxon>Bacteria</taxon>
        <taxon>Bacillati</taxon>
        <taxon>Actinomycetota</taxon>
        <taxon>Actinomycetes</taxon>
        <taxon>Kitasatosporales</taxon>
        <taxon>Streptomycetaceae</taxon>
        <taxon>Streptomyces</taxon>
    </lineage>
</organism>
<dbReference type="Proteomes" id="UP000037288">
    <property type="component" value="Unassembled WGS sequence"/>
</dbReference>
<dbReference type="RefSeq" id="WP_049714760.1">
    <property type="nucleotide sequence ID" value="NZ_LFXA01000002.1"/>
</dbReference>
<protein>
    <submittedName>
        <fullName evidence="2">Uncharacterized protein</fullName>
    </submittedName>
</protein>